<dbReference type="GO" id="GO:0042910">
    <property type="term" value="F:xenobiotic transmembrane transporter activity"/>
    <property type="evidence" value="ECO:0007669"/>
    <property type="project" value="TreeGrafter"/>
</dbReference>
<feature type="transmembrane region" description="Helical" evidence="8">
    <location>
        <begin position="341"/>
        <end position="359"/>
    </location>
</feature>
<keyword evidence="7 8" id="KW-0472">Membrane</keyword>
<keyword evidence="3" id="KW-0813">Transport</keyword>
<dbReference type="SUPFAM" id="SSF82693">
    <property type="entry name" value="Multidrug efflux transporter AcrB pore domain, PN1, PN2, PC1 and PC2 subdomains"/>
    <property type="match status" value="2"/>
</dbReference>
<dbReference type="InterPro" id="IPR004763">
    <property type="entry name" value="CusA-like"/>
</dbReference>
<feature type="transmembrane region" description="Helical" evidence="8">
    <location>
        <begin position="436"/>
        <end position="457"/>
    </location>
</feature>
<evidence type="ECO:0000313" key="9">
    <source>
        <dbReference type="EMBL" id="OJH41716.1"/>
    </source>
</evidence>
<protein>
    <recommendedName>
        <fullName evidence="11">Cation transporter</fullName>
    </recommendedName>
</protein>
<reference evidence="9 10" key="2">
    <citation type="submission" date="2016-12" db="EMBL/GenBank/DDBJ databases">
        <title>Draft Genome Sequence of Cystobacter ferrugineus Strain Cbfe23.</title>
        <authorList>
            <person name="Akbar S."/>
            <person name="Dowd S.E."/>
            <person name="Stevens D.C."/>
        </authorList>
    </citation>
    <scope>NUCLEOTIDE SEQUENCE [LARGE SCALE GENOMIC DNA]</scope>
    <source>
        <strain evidence="9 10">Cbfe23</strain>
    </source>
</reference>
<gene>
    <name evidence="9" type="ORF">BON30_00250</name>
</gene>
<dbReference type="Gene3D" id="1.20.1640.10">
    <property type="entry name" value="Multidrug efflux transporter AcrB transmembrane domain"/>
    <property type="match status" value="2"/>
</dbReference>
<accession>A0A1L9BHN1</accession>
<dbReference type="NCBIfam" id="TIGR00914">
    <property type="entry name" value="2A0601"/>
    <property type="match status" value="1"/>
</dbReference>
<keyword evidence="5 8" id="KW-0812">Transmembrane</keyword>
<evidence type="ECO:0008006" key="11">
    <source>
        <dbReference type="Google" id="ProtNLM"/>
    </source>
</evidence>
<evidence type="ECO:0000256" key="8">
    <source>
        <dbReference type="SAM" id="Phobius"/>
    </source>
</evidence>
<feature type="transmembrane region" description="Helical" evidence="8">
    <location>
        <begin position="913"/>
        <end position="933"/>
    </location>
</feature>
<dbReference type="PRINTS" id="PR00702">
    <property type="entry name" value="ACRIFLAVINRP"/>
</dbReference>
<sequence length="1049" mass="112491">MLETIVQTSIRARFAVLGLLALLFAAGIWAASRLPIDALPDASTVQVSVLTTAPGLSPVEAERTITVPIENALNGVPGNTELRSISRAGLSAITVVFEDGTDIWHARQLVLERLRGVQGELPSTASVPELAPVSTGLGEIYQFVLRSENHTPMQLRTMLDWDIGPRLREVPGVIEVNSQGGHLKQYQVLLDRARMQARDVTLGEVVEALRDANMNVGGGYLERRSESYTIRAQGLLRGLDEVGQVVLRRDRHGTPLLVRDVGEVRMGSALRYGVTTYQGEGEAVTGTVMMLLGANSRDVVRAVGRRVESIRHELPPGVSIDVVYDRAEFVDRTLSTVVKNLFEGVAIVALVLALFLGSLRGALTVVLGIPAAMSVALLGMLAFGVTGDLMSLGAIDFGFLVDGPIVVLEAVIAAAAGRRLEGDARGREYARIVGGVARPVAFAVAIIMLVYLPLLSLEGVEGKMFRPMAITMACALFGALLYALFFFPAVLTTFVAPPQGHGPHWLGTLTQLYARLVPWAIARRWVLVGLALVVLVGAGVLLAGRGADFLPRIFEGDAVVTIRRAPSISLEEARRLDLAAERVLHRFPEVLSTVGQTGRAEVATDPVGNDNTDIFVHLAPMERWTSAPDFDALCERFKAAIEAEVPGTFVSVSQPIEDLTNQIISGSKADVSINLVGEDLEKLAALSSALGRRIREVPGTGDVRVERILGQPTITATADRERMARHGVRVSDAFLAIEAAREGITVGTMYEGARRFELRVLKRPDEPTAEALGELQVETTSGHSVPLRQVVRLEESDGPTAVRRQDRARTVRVDVNLRGRDLISWVAEAKALVAREFPLEPGYHMQWGGQFENFERAQERLRVVLPAVVGIIVAMLWLMFGDGLLALAVFITVPFALTGGMVGLLLRGQSFSLPAAVGFIALGGIAVLNGVVITNEVRNRLASGQPLHEAIVQGSASVFRAVLCTAAVAGLGFLPMAYATSAGAEVQRPLATVVMVGILFGTLVTLLVLPGLLYGFLARRRVAAAPTYLPARDAAGPEEDLTRGARAGG</sequence>
<evidence type="ECO:0000313" key="10">
    <source>
        <dbReference type="Proteomes" id="UP000182229"/>
    </source>
</evidence>
<evidence type="ECO:0000256" key="4">
    <source>
        <dbReference type="ARBA" id="ARBA00022475"/>
    </source>
</evidence>
<dbReference type="EMBL" id="MPIN01000001">
    <property type="protein sequence ID" value="OJH41716.1"/>
    <property type="molecule type" value="Genomic_DNA"/>
</dbReference>
<dbReference type="OrthoDB" id="9759330at2"/>
<keyword evidence="6 8" id="KW-1133">Transmembrane helix</keyword>
<dbReference type="PANTHER" id="PTHR32063">
    <property type="match status" value="1"/>
</dbReference>
<comment type="similarity">
    <text evidence="2">Belongs to the resistance-nodulation-cell division (RND) (TC 2.A.6) family.</text>
</comment>
<dbReference type="SUPFAM" id="SSF82866">
    <property type="entry name" value="Multidrug efflux transporter AcrB transmembrane domain"/>
    <property type="match status" value="2"/>
</dbReference>
<name>A0A1L9BHN1_9BACT</name>
<dbReference type="GO" id="GO:0005886">
    <property type="term" value="C:plasma membrane"/>
    <property type="evidence" value="ECO:0007669"/>
    <property type="project" value="UniProtKB-SubCell"/>
</dbReference>
<dbReference type="PANTHER" id="PTHR32063:SF24">
    <property type="entry name" value="CATION EFFLUX SYSTEM (ACRB_ACRD_ACRF FAMILY)"/>
    <property type="match status" value="1"/>
</dbReference>
<evidence type="ECO:0000256" key="2">
    <source>
        <dbReference type="ARBA" id="ARBA00010942"/>
    </source>
</evidence>
<evidence type="ECO:0000256" key="3">
    <source>
        <dbReference type="ARBA" id="ARBA00022448"/>
    </source>
</evidence>
<feature type="transmembrane region" description="Helical" evidence="8">
    <location>
        <begin position="397"/>
        <end position="416"/>
    </location>
</feature>
<dbReference type="GO" id="GO:0008324">
    <property type="term" value="F:monoatomic cation transmembrane transporter activity"/>
    <property type="evidence" value="ECO:0007669"/>
    <property type="project" value="InterPro"/>
</dbReference>
<dbReference type="Gene3D" id="3.30.70.1320">
    <property type="entry name" value="Multidrug efflux transporter AcrB pore domain like"/>
    <property type="match status" value="1"/>
</dbReference>
<organism evidence="9 10">
    <name type="scientific">Cystobacter ferrugineus</name>
    <dbReference type="NCBI Taxonomy" id="83449"/>
    <lineage>
        <taxon>Bacteria</taxon>
        <taxon>Pseudomonadati</taxon>
        <taxon>Myxococcota</taxon>
        <taxon>Myxococcia</taxon>
        <taxon>Myxococcales</taxon>
        <taxon>Cystobacterineae</taxon>
        <taxon>Archangiaceae</taxon>
        <taxon>Cystobacter</taxon>
    </lineage>
</organism>
<dbReference type="Gene3D" id="3.30.70.1440">
    <property type="entry name" value="Multidrug efflux transporter AcrB pore domain"/>
    <property type="match status" value="1"/>
</dbReference>
<feature type="transmembrane region" description="Helical" evidence="8">
    <location>
        <begin position="958"/>
        <end position="978"/>
    </location>
</feature>
<reference evidence="10" key="1">
    <citation type="submission" date="2016-11" db="EMBL/GenBank/DDBJ databases">
        <authorList>
            <person name="Shukria A."/>
            <person name="Stevens D.C."/>
        </authorList>
    </citation>
    <scope>NUCLEOTIDE SEQUENCE [LARGE SCALE GENOMIC DNA]</scope>
    <source>
        <strain evidence="10">Cbfe23</strain>
    </source>
</reference>
<evidence type="ECO:0000256" key="5">
    <source>
        <dbReference type="ARBA" id="ARBA00022692"/>
    </source>
</evidence>
<feature type="transmembrane region" description="Helical" evidence="8">
    <location>
        <begin position="469"/>
        <end position="496"/>
    </location>
</feature>
<proteinExistence type="inferred from homology"/>
<dbReference type="SUPFAM" id="SSF82714">
    <property type="entry name" value="Multidrug efflux transporter AcrB TolC docking domain, DN and DC subdomains"/>
    <property type="match status" value="2"/>
</dbReference>
<dbReference type="Proteomes" id="UP000182229">
    <property type="component" value="Unassembled WGS sequence"/>
</dbReference>
<evidence type="ECO:0000256" key="1">
    <source>
        <dbReference type="ARBA" id="ARBA00004651"/>
    </source>
</evidence>
<feature type="transmembrane region" description="Helical" evidence="8">
    <location>
        <begin position="886"/>
        <end position="906"/>
    </location>
</feature>
<dbReference type="Pfam" id="PF00873">
    <property type="entry name" value="ACR_tran"/>
    <property type="match status" value="1"/>
</dbReference>
<dbReference type="Gene3D" id="3.30.2090.10">
    <property type="entry name" value="Multidrug efflux transporter AcrB TolC docking domain, DN and DC subdomains"/>
    <property type="match status" value="2"/>
</dbReference>
<dbReference type="InterPro" id="IPR027463">
    <property type="entry name" value="AcrB_DN_DC_subdom"/>
</dbReference>
<evidence type="ECO:0000256" key="6">
    <source>
        <dbReference type="ARBA" id="ARBA00022989"/>
    </source>
</evidence>
<dbReference type="STRING" id="83449.BON30_00250"/>
<dbReference type="Gene3D" id="3.30.70.1430">
    <property type="entry name" value="Multidrug efflux transporter AcrB pore domain"/>
    <property type="match status" value="2"/>
</dbReference>
<feature type="transmembrane region" description="Helical" evidence="8">
    <location>
        <begin position="863"/>
        <end position="880"/>
    </location>
</feature>
<comment type="caution">
    <text evidence="9">The sequence shown here is derived from an EMBL/GenBank/DDBJ whole genome shotgun (WGS) entry which is preliminary data.</text>
</comment>
<feature type="transmembrane region" description="Helical" evidence="8">
    <location>
        <begin position="365"/>
        <end position="385"/>
    </location>
</feature>
<feature type="transmembrane region" description="Helical" evidence="8">
    <location>
        <begin position="12"/>
        <end position="31"/>
    </location>
</feature>
<comment type="subcellular location">
    <subcellularLocation>
        <location evidence="1">Cell membrane</location>
        <topology evidence="1">Multi-pass membrane protein</topology>
    </subcellularLocation>
</comment>
<dbReference type="RefSeq" id="WP_071895731.1">
    <property type="nucleotide sequence ID" value="NZ_MPIN01000001.1"/>
</dbReference>
<evidence type="ECO:0000256" key="7">
    <source>
        <dbReference type="ARBA" id="ARBA00023136"/>
    </source>
</evidence>
<keyword evidence="10" id="KW-1185">Reference proteome</keyword>
<dbReference type="AlphaFoldDB" id="A0A1L9BHN1"/>
<feature type="transmembrane region" description="Helical" evidence="8">
    <location>
        <begin position="990"/>
        <end position="1017"/>
    </location>
</feature>
<feature type="transmembrane region" description="Helical" evidence="8">
    <location>
        <begin position="525"/>
        <end position="544"/>
    </location>
</feature>
<dbReference type="InterPro" id="IPR001036">
    <property type="entry name" value="Acrflvin-R"/>
</dbReference>
<keyword evidence="4" id="KW-1003">Cell membrane</keyword>